<dbReference type="InParanoid" id="E4ZGF4"/>
<proteinExistence type="predicted"/>
<dbReference type="RefSeq" id="XP_003833739.1">
    <property type="nucleotide sequence ID" value="XM_003833691.1"/>
</dbReference>
<dbReference type="Proteomes" id="UP000002668">
    <property type="component" value="Genome"/>
</dbReference>
<organism evidence="2 3">
    <name type="scientific">Leptosphaeria maculans (strain JN3 / isolate v23.1.3 / race Av1-4-5-6-7-8)</name>
    <name type="common">Blackleg fungus</name>
    <name type="synonym">Phoma lingam</name>
    <dbReference type="NCBI Taxonomy" id="985895"/>
    <lineage>
        <taxon>Eukaryota</taxon>
        <taxon>Fungi</taxon>
        <taxon>Dikarya</taxon>
        <taxon>Ascomycota</taxon>
        <taxon>Pezizomycotina</taxon>
        <taxon>Dothideomycetes</taxon>
        <taxon>Pleosporomycetidae</taxon>
        <taxon>Pleosporales</taxon>
        <taxon>Pleosporineae</taxon>
        <taxon>Leptosphaeriaceae</taxon>
        <taxon>Plenodomus</taxon>
        <taxon>Plenodomus lingam/Leptosphaeria maculans species complex</taxon>
    </lineage>
</organism>
<protein>
    <submittedName>
        <fullName evidence="2">Uncharacterized protein</fullName>
    </submittedName>
</protein>
<dbReference type="AlphaFoldDB" id="E4ZGF4"/>
<keyword evidence="3" id="KW-1185">Reference proteome</keyword>
<dbReference type="EMBL" id="FP929064">
    <property type="protein sequence ID" value="CBX90374.1"/>
    <property type="molecule type" value="Genomic_DNA"/>
</dbReference>
<feature type="region of interest" description="Disordered" evidence="1">
    <location>
        <begin position="15"/>
        <end position="35"/>
    </location>
</feature>
<dbReference type="HOGENOM" id="CLU_2004331_0_0_1"/>
<evidence type="ECO:0000313" key="3">
    <source>
        <dbReference type="Proteomes" id="UP000002668"/>
    </source>
</evidence>
<dbReference type="VEuPathDB" id="FungiDB:LEMA_P065000.1"/>
<accession>E4ZGF4</accession>
<gene>
    <name evidence="2" type="ORF">LEMA_P065000.1</name>
</gene>
<sequence length="124" mass="14415">MRINVEPRFQFRVREQQNSSALHRPLESGHDRRPGRPLFSRMVMIRWRDHQLMLRSPSSAPAEQPEPKGWDHCNFPHPHPYEVIDTSCFFSSDAGLCTFLLKTIRAATIVHGKLREHFGSIDPD</sequence>
<name>E4ZGF4_LEPMJ</name>
<evidence type="ECO:0000313" key="2">
    <source>
        <dbReference type="EMBL" id="CBX90374.1"/>
    </source>
</evidence>
<feature type="compositionally biased region" description="Basic and acidic residues" evidence="1">
    <location>
        <begin position="24"/>
        <end position="34"/>
    </location>
</feature>
<reference evidence="3" key="1">
    <citation type="journal article" date="2011" name="Nat. Commun.">
        <title>Effector diversification within compartments of the Leptosphaeria maculans genome affected by Repeat-Induced Point mutations.</title>
        <authorList>
            <person name="Rouxel T."/>
            <person name="Grandaubert J."/>
            <person name="Hane J.K."/>
            <person name="Hoede C."/>
            <person name="van de Wouw A.P."/>
            <person name="Couloux A."/>
            <person name="Dominguez V."/>
            <person name="Anthouard V."/>
            <person name="Bally P."/>
            <person name="Bourras S."/>
            <person name="Cozijnsen A.J."/>
            <person name="Ciuffetti L.M."/>
            <person name="Degrave A."/>
            <person name="Dilmaghani A."/>
            <person name="Duret L."/>
            <person name="Fudal I."/>
            <person name="Goodwin S.B."/>
            <person name="Gout L."/>
            <person name="Glaser N."/>
            <person name="Linglin J."/>
            <person name="Kema G.H.J."/>
            <person name="Lapalu N."/>
            <person name="Lawrence C.B."/>
            <person name="May K."/>
            <person name="Meyer M."/>
            <person name="Ollivier B."/>
            <person name="Poulain J."/>
            <person name="Schoch C.L."/>
            <person name="Simon A."/>
            <person name="Spatafora J.W."/>
            <person name="Stachowiak A."/>
            <person name="Turgeon B.G."/>
            <person name="Tyler B.M."/>
            <person name="Vincent D."/>
            <person name="Weissenbach J."/>
            <person name="Amselem J."/>
            <person name="Quesneville H."/>
            <person name="Oliver R.P."/>
            <person name="Wincker P."/>
            <person name="Balesdent M.-H."/>
            <person name="Howlett B.J."/>
        </authorList>
    </citation>
    <scope>NUCLEOTIDE SEQUENCE [LARGE SCALE GENOMIC DNA]</scope>
    <source>
        <strain evidence="3">JN3 / isolate v23.1.3 / race Av1-4-5-6-7-8</strain>
    </source>
</reference>
<dbReference type="GeneID" id="13291689"/>
<evidence type="ECO:0000256" key="1">
    <source>
        <dbReference type="SAM" id="MobiDB-lite"/>
    </source>
</evidence>